<evidence type="ECO:0000256" key="2">
    <source>
        <dbReference type="ARBA" id="ARBA00022842"/>
    </source>
</evidence>
<name>A0AAF0FS71_9EURY</name>
<evidence type="ECO:0000313" key="4">
    <source>
        <dbReference type="EMBL" id="WFN37529.1"/>
    </source>
</evidence>
<dbReference type="CDD" id="cd07186">
    <property type="entry name" value="CofD_like"/>
    <property type="match status" value="1"/>
</dbReference>
<dbReference type="InterPro" id="IPR038136">
    <property type="entry name" value="CofD-like_dom_sf"/>
</dbReference>
<dbReference type="KEGG" id="manq:L1994_03845"/>
<keyword evidence="2 3" id="KW-0460">Magnesium</keyword>
<dbReference type="Gene3D" id="1.10.8.240">
    <property type="entry name" value="CofD-like domain"/>
    <property type="match status" value="1"/>
</dbReference>
<comment type="subunit">
    <text evidence="3">Homodimer.</text>
</comment>
<evidence type="ECO:0000256" key="1">
    <source>
        <dbReference type="ARBA" id="ARBA00022679"/>
    </source>
</evidence>
<keyword evidence="1 3" id="KW-0808">Transferase</keyword>
<dbReference type="Gene3D" id="3.40.50.10680">
    <property type="entry name" value="CofD-like domains"/>
    <property type="match status" value="1"/>
</dbReference>
<evidence type="ECO:0000313" key="5">
    <source>
        <dbReference type="Proteomes" id="UP001218895"/>
    </source>
</evidence>
<protein>
    <recommendedName>
        <fullName evidence="3">2-phospho-L-lactate transferase</fullName>
        <ecNumber evidence="3">2.7.8.28</ecNumber>
    </recommendedName>
    <alternativeName>
        <fullName evidence="3">EPPG:FO PEP transferase</fullName>
    </alternativeName>
</protein>
<reference evidence="4" key="1">
    <citation type="submission" date="2022-01" db="EMBL/GenBank/DDBJ databases">
        <title>Complete genome of Methanomicrobium antiquum DSM 21220.</title>
        <authorList>
            <person name="Chen S.-C."/>
            <person name="You Y.-T."/>
            <person name="Zhou Y.-Z."/>
            <person name="Lai M.-C."/>
        </authorList>
    </citation>
    <scope>NUCLEOTIDE SEQUENCE</scope>
    <source>
        <strain evidence="4">DSM 21220</strain>
    </source>
</reference>
<dbReference type="EMBL" id="CP091092">
    <property type="protein sequence ID" value="WFN37529.1"/>
    <property type="molecule type" value="Genomic_DNA"/>
</dbReference>
<dbReference type="PANTHER" id="PTHR43007">
    <property type="entry name" value="2-PHOSPHO-L-LACTATE TRANSFERASE"/>
    <property type="match status" value="1"/>
</dbReference>
<dbReference type="Pfam" id="PF01933">
    <property type="entry name" value="CofD"/>
    <property type="match status" value="1"/>
</dbReference>
<comment type="pathway">
    <text evidence="3">Cofactor biosynthesis; coenzyme F420 biosynthesis.</text>
</comment>
<dbReference type="GO" id="GO:0043743">
    <property type="term" value="F:LPPG:FO 2-phospho-L-lactate transferase activity"/>
    <property type="evidence" value="ECO:0007669"/>
    <property type="project" value="UniProtKB-EC"/>
</dbReference>
<dbReference type="GeneID" id="79949501"/>
<dbReference type="InterPro" id="IPR010115">
    <property type="entry name" value="FbiA/CofD"/>
</dbReference>
<dbReference type="SUPFAM" id="SSF142338">
    <property type="entry name" value="CofD-like"/>
    <property type="match status" value="1"/>
</dbReference>
<comment type="similarity">
    <text evidence="3">Belongs to the CofD family.</text>
</comment>
<dbReference type="Proteomes" id="UP001218895">
    <property type="component" value="Chromosome"/>
</dbReference>
<comment type="catalytic activity">
    <reaction evidence="3">
        <text>(2S)-lactyl-2-diphospho-5'-guanosine + 7,8-didemethyl-8-hydroxy-5-deazariboflavin = oxidized coenzyme F420-0 + GMP + H(+)</text>
        <dbReference type="Rhea" id="RHEA:63444"/>
        <dbReference type="ChEBI" id="CHEBI:15378"/>
        <dbReference type="ChEBI" id="CHEBI:58115"/>
        <dbReference type="ChEBI" id="CHEBI:59435"/>
        <dbReference type="ChEBI" id="CHEBI:59904"/>
        <dbReference type="ChEBI" id="CHEBI:59907"/>
        <dbReference type="EC" id="2.7.8.28"/>
    </reaction>
</comment>
<dbReference type="PANTHER" id="PTHR43007:SF1">
    <property type="entry name" value="2-PHOSPHO-L-LACTATE TRANSFERASE"/>
    <property type="match status" value="1"/>
</dbReference>
<comment type="cofactor">
    <cofactor evidence="3">
        <name>Mg(2+)</name>
        <dbReference type="ChEBI" id="CHEBI:18420"/>
    </cofactor>
</comment>
<dbReference type="AlphaFoldDB" id="A0AAF0FS71"/>
<dbReference type="NCBIfam" id="TIGR01819">
    <property type="entry name" value="F420_cofD"/>
    <property type="match status" value="1"/>
</dbReference>
<dbReference type="InterPro" id="IPR002882">
    <property type="entry name" value="CofD"/>
</dbReference>
<gene>
    <name evidence="3 4" type="primary">cofD</name>
    <name evidence="4" type="ORF">L1994_03845</name>
</gene>
<dbReference type="RefSeq" id="WP_278100369.1">
    <property type="nucleotide sequence ID" value="NZ_CP091092.1"/>
</dbReference>
<organism evidence="4 5">
    <name type="scientific">Methanomicrobium antiquum</name>
    <dbReference type="NCBI Taxonomy" id="487686"/>
    <lineage>
        <taxon>Archaea</taxon>
        <taxon>Methanobacteriati</taxon>
        <taxon>Methanobacteriota</taxon>
        <taxon>Stenosarchaea group</taxon>
        <taxon>Methanomicrobia</taxon>
        <taxon>Methanomicrobiales</taxon>
        <taxon>Methanomicrobiaceae</taxon>
        <taxon>Methanomicrobium</taxon>
    </lineage>
</organism>
<feature type="binding site" evidence="3">
    <location>
        <position position="50"/>
    </location>
    <ligand>
        <name>7,8-didemethyl-8-hydroxy-5-deazariboflavin</name>
        <dbReference type="ChEBI" id="CHEBI:59904"/>
    </ligand>
</feature>
<dbReference type="HAMAP" id="MF_01257">
    <property type="entry name" value="CofD"/>
    <property type="match status" value="1"/>
</dbReference>
<comment type="caution">
    <text evidence="3">Lacks conserved residue(s) required for the propagation of feature annotation.</text>
</comment>
<dbReference type="GO" id="GO:0052645">
    <property type="term" value="P:F420-0 metabolic process"/>
    <property type="evidence" value="ECO:0007669"/>
    <property type="project" value="UniProtKB-UniRule"/>
</dbReference>
<sequence length="302" mass="33661">MKITFLSGGTGTPKLIRGFRKIIPDEDISVIVNTAEDMWIYGSHLSPDIDTLLYLFSGLLNTETWWGIKGDTTITNDFLKDIGEDIYLTLGDKDRAVNIARARMLKEGFTLTKATKNLSLKLGVSANILPMTDTEVTTNVLTKNGLIHFQEYWVRHRGNVSIKDVVRTFNIKPSATKECLNAIENADVVILGPSNPVTSISPILECEGIKEALNEKIVVSVSPFISKNPISGPAKELMEAWNIEPSSKGTYSLYREFTDIFIQDIRDEEIINGALKFDTLMVNEEVSTQLAGNILDEVREFI</sequence>
<keyword evidence="5" id="KW-1185">Reference proteome</keyword>
<comment type="function">
    <text evidence="3">Catalyzes the transfer of the 2-phospholactate moiety from (2S)-lactyl-2-diphospho-5'-guanosine to 7,8-didemethyl-8-hydroxy-5-deazariboflavin (FO) with the formation of oxidized coenzyme F420-0 and GMP.</text>
</comment>
<dbReference type="GO" id="GO:0000287">
    <property type="term" value="F:magnesium ion binding"/>
    <property type="evidence" value="ECO:0007669"/>
    <property type="project" value="InterPro"/>
</dbReference>
<accession>A0AAF0FS71</accession>
<dbReference type="EC" id="2.7.8.28" evidence="3"/>
<proteinExistence type="inferred from homology"/>
<evidence type="ECO:0000256" key="3">
    <source>
        <dbReference type="HAMAP-Rule" id="MF_01257"/>
    </source>
</evidence>